<dbReference type="KEGG" id="brh:RBRH_00593"/>
<dbReference type="EMBL" id="FR687360">
    <property type="protein sequence ID" value="CBW76670.1"/>
    <property type="molecule type" value="Genomic_DNA"/>
</dbReference>
<evidence type="ECO:0000313" key="3">
    <source>
        <dbReference type="Proteomes" id="UP000007437"/>
    </source>
</evidence>
<organism evidence="2 3">
    <name type="scientific">Mycetohabitans rhizoxinica (strain DSM 19002 / CIP 109453 / HKI 454)</name>
    <name type="common">Paraburkholderia rhizoxinica</name>
    <dbReference type="NCBI Taxonomy" id="882378"/>
    <lineage>
        <taxon>Bacteria</taxon>
        <taxon>Pseudomonadati</taxon>
        <taxon>Pseudomonadota</taxon>
        <taxon>Betaproteobacteria</taxon>
        <taxon>Burkholderiales</taxon>
        <taxon>Burkholderiaceae</taxon>
        <taxon>Mycetohabitans</taxon>
    </lineage>
</organism>
<geneLocation type="plasmid" evidence="2 3">
    <name>pBRH01</name>
</geneLocation>
<evidence type="ECO:0000256" key="1">
    <source>
        <dbReference type="SAM" id="MobiDB-lite"/>
    </source>
</evidence>
<reference evidence="2 3" key="1">
    <citation type="journal article" date="2011" name="J. Bacteriol.">
        <title>Complete genome sequence of Burkholderia rhizoxinica, an endosymbiont of Rhizopus microsporus.</title>
        <authorList>
            <person name="Lackner G."/>
            <person name="Moebius N."/>
            <person name="Partida-Martinez L."/>
            <person name="Hertweck C."/>
        </authorList>
    </citation>
    <scope>NUCLEOTIDE SEQUENCE [LARGE SCALE GENOMIC DNA]</scope>
    <source>
        <strain evidence="3">DSM 19002 / CIP 109453 / HKI 454</strain>
        <plasmid evidence="2 3">pBRH01</plasmid>
    </source>
</reference>
<evidence type="ECO:0000313" key="2">
    <source>
        <dbReference type="EMBL" id="CBW76670.1"/>
    </source>
</evidence>
<dbReference type="AlphaFoldDB" id="E5AU96"/>
<name>E5AU96_MYCRK</name>
<accession>E5AU96</accession>
<feature type="compositionally biased region" description="Basic and acidic residues" evidence="1">
    <location>
        <begin position="1"/>
        <end position="10"/>
    </location>
</feature>
<keyword evidence="2" id="KW-0614">Plasmid</keyword>
<dbReference type="HOGENOM" id="CLU_3230886_0_0_4"/>
<dbReference type="Proteomes" id="UP000007437">
    <property type="component" value="Plasmid pBRH01"/>
</dbReference>
<gene>
    <name evidence="2" type="ordered locus">RBRH_00593</name>
</gene>
<sequence>MARASQERHRASAGTAPGEIVTSPCGGRSDSTLLLDYRGVEQW</sequence>
<feature type="region of interest" description="Disordered" evidence="1">
    <location>
        <begin position="1"/>
        <end position="31"/>
    </location>
</feature>
<proteinExistence type="predicted"/>
<protein>
    <submittedName>
        <fullName evidence="2">Uncharacterized protein</fullName>
    </submittedName>
</protein>